<evidence type="ECO:0000256" key="1">
    <source>
        <dbReference type="SAM" id="MobiDB-lite"/>
    </source>
</evidence>
<dbReference type="EMBL" id="CAKOFQ010006653">
    <property type="protein sequence ID" value="CAH1954260.1"/>
    <property type="molecule type" value="Genomic_DNA"/>
</dbReference>
<keyword evidence="3" id="KW-1185">Reference proteome</keyword>
<evidence type="ECO:0000313" key="2">
    <source>
        <dbReference type="EMBL" id="CAH1954260.1"/>
    </source>
</evidence>
<name>A0A9P0JJN7_ACAOB</name>
<feature type="region of interest" description="Disordered" evidence="1">
    <location>
        <begin position="77"/>
        <end position="97"/>
    </location>
</feature>
<protein>
    <submittedName>
        <fullName evidence="2">Uncharacterized protein</fullName>
    </submittedName>
</protein>
<dbReference type="OrthoDB" id="7331812at2759"/>
<accession>A0A9P0JJN7</accession>
<dbReference type="AlphaFoldDB" id="A0A9P0JJN7"/>
<reference evidence="2" key="1">
    <citation type="submission" date="2022-03" db="EMBL/GenBank/DDBJ databases">
        <authorList>
            <person name="Sayadi A."/>
        </authorList>
    </citation>
    <scope>NUCLEOTIDE SEQUENCE</scope>
</reference>
<proteinExistence type="predicted"/>
<evidence type="ECO:0000313" key="3">
    <source>
        <dbReference type="Proteomes" id="UP001152888"/>
    </source>
</evidence>
<sequence length="121" mass="14009">MRLFMEVRDKLDKRHSSGMRFLSSLILCLILHSESSVSPEKQEDSDCIYICHFNHLLFMDEEMYNFPGSSNEEQYVHTSSTLSASESDSAAKTAGVQEHMLDKKKRKRLLYPAHSIEFTIF</sequence>
<organism evidence="2 3">
    <name type="scientific">Acanthoscelides obtectus</name>
    <name type="common">Bean weevil</name>
    <name type="synonym">Bruchus obtectus</name>
    <dbReference type="NCBI Taxonomy" id="200917"/>
    <lineage>
        <taxon>Eukaryota</taxon>
        <taxon>Metazoa</taxon>
        <taxon>Ecdysozoa</taxon>
        <taxon>Arthropoda</taxon>
        <taxon>Hexapoda</taxon>
        <taxon>Insecta</taxon>
        <taxon>Pterygota</taxon>
        <taxon>Neoptera</taxon>
        <taxon>Endopterygota</taxon>
        <taxon>Coleoptera</taxon>
        <taxon>Polyphaga</taxon>
        <taxon>Cucujiformia</taxon>
        <taxon>Chrysomeloidea</taxon>
        <taxon>Chrysomelidae</taxon>
        <taxon>Bruchinae</taxon>
        <taxon>Bruchini</taxon>
        <taxon>Acanthoscelides</taxon>
    </lineage>
</organism>
<comment type="caution">
    <text evidence="2">The sequence shown here is derived from an EMBL/GenBank/DDBJ whole genome shotgun (WGS) entry which is preliminary data.</text>
</comment>
<gene>
    <name evidence="2" type="ORF">ACAOBT_LOCUS450</name>
</gene>
<feature type="compositionally biased region" description="Low complexity" evidence="1">
    <location>
        <begin position="79"/>
        <end position="91"/>
    </location>
</feature>
<dbReference type="Proteomes" id="UP001152888">
    <property type="component" value="Unassembled WGS sequence"/>
</dbReference>